<dbReference type="AlphaFoldDB" id="A0AAJ4XTR4"/>
<accession>A0AAJ4XTR4</accession>
<protein>
    <submittedName>
        <fullName evidence="1">Uncharacterized protein</fullName>
    </submittedName>
</protein>
<name>A0AAJ4XTR4_9BASI</name>
<gene>
    <name evidence="1" type="ORF">MEPE_05778</name>
</gene>
<evidence type="ECO:0000313" key="1">
    <source>
        <dbReference type="EMBL" id="SNX87068.1"/>
    </source>
</evidence>
<dbReference type="Proteomes" id="UP001294444">
    <property type="component" value="Unassembled WGS sequence"/>
</dbReference>
<evidence type="ECO:0000313" key="2">
    <source>
        <dbReference type="Proteomes" id="UP001294444"/>
    </source>
</evidence>
<proteinExistence type="predicted"/>
<reference evidence="1" key="1">
    <citation type="submission" date="2023-10" db="EMBL/GenBank/DDBJ databases">
        <authorList>
            <person name="Guldener U."/>
        </authorList>
    </citation>
    <scope>NUCLEOTIDE SEQUENCE</scope>
    <source>
        <strain evidence="1">Mp4</strain>
    </source>
</reference>
<sequence>MSSVQSTVISYRKARFLVPAWVVGPQRSIYGWHTVPIAWMRRMSFRVAQGANAIMMEADGWRLNT</sequence>
<organism evidence="1 2">
    <name type="scientific">Melanopsichium pennsylvanicum</name>
    <dbReference type="NCBI Taxonomy" id="63383"/>
    <lineage>
        <taxon>Eukaryota</taxon>
        <taxon>Fungi</taxon>
        <taxon>Dikarya</taxon>
        <taxon>Basidiomycota</taxon>
        <taxon>Ustilaginomycotina</taxon>
        <taxon>Ustilaginomycetes</taxon>
        <taxon>Ustilaginales</taxon>
        <taxon>Ustilaginaceae</taxon>
        <taxon>Melanopsichium</taxon>
    </lineage>
</organism>
<comment type="caution">
    <text evidence="1">The sequence shown here is derived from an EMBL/GenBank/DDBJ whole genome shotgun (WGS) entry which is preliminary data.</text>
</comment>
<dbReference type="EMBL" id="OAPG01000017">
    <property type="protein sequence ID" value="SNX87068.1"/>
    <property type="molecule type" value="Genomic_DNA"/>
</dbReference>
<keyword evidence="2" id="KW-1185">Reference proteome</keyword>